<accession>A0AAN7AF03</accession>
<gene>
    <name evidence="4" type="ORF">QBC35DRAFT_413501</name>
</gene>
<dbReference type="Gene3D" id="3.90.1200.10">
    <property type="match status" value="1"/>
</dbReference>
<evidence type="ECO:0000313" key="4">
    <source>
        <dbReference type="EMBL" id="KAK4186126.1"/>
    </source>
</evidence>
<dbReference type="PANTHER" id="PTHR12149">
    <property type="entry name" value="FRUCTOSAMINE 3 KINASE-RELATED PROTEIN"/>
    <property type="match status" value="1"/>
</dbReference>
<reference evidence="4" key="1">
    <citation type="journal article" date="2023" name="Mol. Phylogenet. Evol.">
        <title>Genome-scale phylogeny and comparative genomics of the fungal order Sordariales.</title>
        <authorList>
            <person name="Hensen N."/>
            <person name="Bonometti L."/>
            <person name="Westerberg I."/>
            <person name="Brannstrom I.O."/>
            <person name="Guillou S."/>
            <person name="Cros-Aarteil S."/>
            <person name="Calhoun S."/>
            <person name="Haridas S."/>
            <person name="Kuo A."/>
            <person name="Mondo S."/>
            <person name="Pangilinan J."/>
            <person name="Riley R."/>
            <person name="LaButti K."/>
            <person name="Andreopoulos B."/>
            <person name="Lipzen A."/>
            <person name="Chen C."/>
            <person name="Yan M."/>
            <person name="Daum C."/>
            <person name="Ng V."/>
            <person name="Clum A."/>
            <person name="Steindorff A."/>
            <person name="Ohm R.A."/>
            <person name="Martin F."/>
            <person name="Silar P."/>
            <person name="Natvig D.O."/>
            <person name="Lalanne C."/>
            <person name="Gautier V."/>
            <person name="Ament-Velasquez S.L."/>
            <person name="Kruys A."/>
            <person name="Hutchinson M.I."/>
            <person name="Powell A.J."/>
            <person name="Barry K."/>
            <person name="Miller A.N."/>
            <person name="Grigoriev I.V."/>
            <person name="Debuchy R."/>
            <person name="Gladieux P."/>
            <person name="Hiltunen Thoren M."/>
            <person name="Johannesson H."/>
        </authorList>
    </citation>
    <scope>NUCLEOTIDE SEQUENCE</scope>
    <source>
        <strain evidence="4">PSN309</strain>
    </source>
</reference>
<comment type="caution">
    <text evidence="4">The sequence shown here is derived from an EMBL/GenBank/DDBJ whole genome shotgun (WGS) entry which is preliminary data.</text>
</comment>
<feature type="compositionally biased region" description="Polar residues" evidence="3">
    <location>
        <begin position="337"/>
        <end position="351"/>
    </location>
</feature>
<dbReference type="EMBL" id="MU864431">
    <property type="protein sequence ID" value="KAK4186126.1"/>
    <property type="molecule type" value="Genomic_DNA"/>
</dbReference>
<comment type="catalytic activity">
    <reaction evidence="2">
        <text>N(6)-D-ribulosyl-L-lysyl-[protein] + ATP = N(6)-(3-O-phospho-D-ribulosyl)-L-lysyl-[protein] + ADP + H(+)</text>
        <dbReference type="Rhea" id="RHEA:48432"/>
        <dbReference type="Rhea" id="RHEA-COMP:12103"/>
        <dbReference type="Rhea" id="RHEA-COMP:12104"/>
        <dbReference type="ChEBI" id="CHEBI:15378"/>
        <dbReference type="ChEBI" id="CHEBI:30616"/>
        <dbReference type="ChEBI" id="CHEBI:90418"/>
        <dbReference type="ChEBI" id="CHEBI:90420"/>
        <dbReference type="ChEBI" id="CHEBI:456216"/>
        <dbReference type="EC" id="2.7.1.172"/>
    </reaction>
    <physiologicalReaction direction="left-to-right" evidence="2">
        <dbReference type="Rhea" id="RHEA:48433"/>
    </physiologicalReaction>
</comment>
<evidence type="ECO:0000256" key="3">
    <source>
        <dbReference type="SAM" id="MobiDB-lite"/>
    </source>
</evidence>
<protein>
    <recommendedName>
        <fullName evidence="1">protein-ribulosamine 3-kinase</fullName>
        <ecNumber evidence="1">2.7.1.172</ecNumber>
    </recommendedName>
</protein>
<name>A0AAN7AF03_9PEZI</name>
<dbReference type="AlphaFoldDB" id="A0AAN7AF03"/>
<sequence length="351" mass="40210">MATDVRNVEHKLDENLLAALPKAGKVVSVTPSGMSDYCNTYRIEVSMPDGTTQLFFEKEASGEEGVGLMESAWTSETTTYSFIPEHVPRPVTKGTYKSRPDVHFYLAEFIEMIDDDIPRPESYMSAIAALHSRSMGKSPEGKFGFPVNTRFGNLEQDNTWTSTWEEYWTRQMRDFLQREANAHEGEHHEELERLKPLFFGKVLPRYLRPLETEGRSVKPVLIHADLWPGNVKYQIDGETVCVYDACAMWGHNEVDLGVFRNPRYPLGKPYLKEYWKQVPISEPEADVDSRNTLYMLRNQILLSTLYPQDPKLREIVVNNMRLLVERVEAEEAEEAESNSATKASGSYQARL</sequence>
<proteinExistence type="predicted"/>
<dbReference type="Pfam" id="PF03881">
    <property type="entry name" value="Fructosamin_kin"/>
    <property type="match status" value="1"/>
</dbReference>
<dbReference type="PANTHER" id="PTHR12149:SF8">
    <property type="entry name" value="PROTEIN-RIBULOSAMINE 3-KINASE"/>
    <property type="match status" value="1"/>
</dbReference>
<evidence type="ECO:0000256" key="2">
    <source>
        <dbReference type="ARBA" id="ARBA00048655"/>
    </source>
</evidence>
<dbReference type="EC" id="2.7.1.172" evidence="1"/>
<keyword evidence="4" id="KW-0418">Kinase</keyword>
<keyword evidence="4" id="KW-0808">Transferase</keyword>
<keyword evidence="5" id="KW-1185">Reference proteome</keyword>
<evidence type="ECO:0000313" key="5">
    <source>
        <dbReference type="Proteomes" id="UP001302126"/>
    </source>
</evidence>
<reference evidence="4" key="2">
    <citation type="submission" date="2023-05" db="EMBL/GenBank/DDBJ databases">
        <authorList>
            <consortium name="Lawrence Berkeley National Laboratory"/>
            <person name="Steindorff A."/>
            <person name="Hensen N."/>
            <person name="Bonometti L."/>
            <person name="Westerberg I."/>
            <person name="Brannstrom I.O."/>
            <person name="Guillou S."/>
            <person name="Cros-Aarteil S."/>
            <person name="Calhoun S."/>
            <person name="Haridas S."/>
            <person name="Kuo A."/>
            <person name="Mondo S."/>
            <person name="Pangilinan J."/>
            <person name="Riley R."/>
            <person name="Labutti K."/>
            <person name="Andreopoulos B."/>
            <person name="Lipzen A."/>
            <person name="Chen C."/>
            <person name="Yanf M."/>
            <person name="Daum C."/>
            <person name="Ng V."/>
            <person name="Clum A."/>
            <person name="Ohm R."/>
            <person name="Martin F."/>
            <person name="Silar P."/>
            <person name="Natvig D."/>
            <person name="Lalanne C."/>
            <person name="Gautier V."/>
            <person name="Ament-Velasquez S.L."/>
            <person name="Kruys A."/>
            <person name="Hutchinson M.I."/>
            <person name="Powell A.J."/>
            <person name="Barry K."/>
            <person name="Miller A.N."/>
            <person name="Grigoriev I.V."/>
            <person name="Debuchy R."/>
            <person name="Gladieux P."/>
            <person name="Thoren M.H."/>
            <person name="Johannesson H."/>
        </authorList>
    </citation>
    <scope>NUCLEOTIDE SEQUENCE</scope>
    <source>
        <strain evidence="4">PSN309</strain>
    </source>
</reference>
<dbReference type="GO" id="GO:0102193">
    <property type="term" value="F:protein-ribulosamine 3-kinase activity"/>
    <property type="evidence" value="ECO:0007669"/>
    <property type="project" value="UniProtKB-EC"/>
</dbReference>
<evidence type="ECO:0000256" key="1">
    <source>
        <dbReference type="ARBA" id="ARBA00011961"/>
    </source>
</evidence>
<organism evidence="4 5">
    <name type="scientific">Podospora australis</name>
    <dbReference type="NCBI Taxonomy" id="1536484"/>
    <lineage>
        <taxon>Eukaryota</taxon>
        <taxon>Fungi</taxon>
        <taxon>Dikarya</taxon>
        <taxon>Ascomycota</taxon>
        <taxon>Pezizomycotina</taxon>
        <taxon>Sordariomycetes</taxon>
        <taxon>Sordariomycetidae</taxon>
        <taxon>Sordariales</taxon>
        <taxon>Podosporaceae</taxon>
        <taxon>Podospora</taxon>
    </lineage>
</organism>
<feature type="region of interest" description="Disordered" evidence="3">
    <location>
        <begin position="331"/>
        <end position="351"/>
    </location>
</feature>
<dbReference type="InterPro" id="IPR016477">
    <property type="entry name" value="Fructo-/Ketosamine-3-kinase"/>
</dbReference>
<dbReference type="SUPFAM" id="SSF56112">
    <property type="entry name" value="Protein kinase-like (PK-like)"/>
    <property type="match status" value="1"/>
</dbReference>
<dbReference type="Proteomes" id="UP001302126">
    <property type="component" value="Unassembled WGS sequence"/>
</dbReference>
<dbReference type="GO" id="GO:0016301">
    <property type="term" value="F:kinase activity"/>
    <property type="evidence" value="ECO:0007669"/>
    <property type="project" value="UniProtKB-KW"/>
</dbReference>
<dbReference type="InterPro" id="IPR011009">
    <property type="entry name" value="Kinase-like_dom_sf"/>
</dbReference>